<dbReference type="AlphaFoldDB" id="A0A6L5JZN2"/>
<feature type="compositionally biased region" description="Polar residues" evidence="1">
    <location>
        <begin position="607"/>
        <end position="619"/>
    </location>
</feature>
<name>A0A6L5JZN2_RHOTE</name>
<dbReference type="Proteomes" id="UP000480275">
    <property type="component" value="Unassembled WGS sequence"/>
</dbReference>
<dbReference type="InterPro" id="IPR015378">
    <property type="entry name" value="Transposase-like_Mu_C"/>
</dbReference>
<accession>A0A6L5JZN2</accession>
<dbReference type="OrthoDB" id="5439087at2"/>
<dbReference type="InterPro" id="IPR012337">
    <property type="entry name" value="RNaseH-like_sf"/>
</dbReference>
<evidence type="ECO:0000259" key="2">
    <source>
        <dbReference type="PROSITE" id="PS50994"/>
    </source>
</evidence>
<comment type="caution">
    <text evidence="3">The sequence shown here is derived from an EMBL/GenBank/DDBJ whole genome shotgun (WGS) entry which is preliminary data.</text>
</comment>
<dbReference type="InterPro" id="IPR036397">
    <property type="entry name" value="RNaseH_sf"/>
</dbReference>
<evidence type="ECO:0000256" key="1">
    <source>
        <dbReference type="SAM" id="MobiDB-lite"/>
    </source>
</evidence>
<dbReference type="SUPFAM" id="SSF53098">
    <property type="entry name" value="Ribonuclease H-like"/>
    <property type="match status" value="1"/>
</dbReference>
<organism evidence="3 4">
    <name type="scientific">Rhodocyclus tenuis</name>
    <name type="common">Rhodospirillum tenue</name>
    <dbReference type="NCBI Taxonomy" id="1066"/>
    <lineage>
        <taxon>Bacteria</taxon>
        <taxon>Pseudomonadati</taxon>
        <taxon>Pseudomonadota</taxon>
        <taxon>Betaproteobacteria</taxon>
        <taxon>Rhodocyclales</taxon>
        <taxon>Rhodocyclaceae</taxon>
        <taxon>Rhodocyclus</taxon>
    </lineage>
</organism>
<sequence>MSEPTSRLVLDYGTEVFYRGIRHVIRQESQDFVTVLLFEPESGKLVHAPITEISAIKAPLAPPQDLGDIDPDQWEAAEKKYRIIEPLLEMPRLTVEAVEERARESNVSRATIYAWIDLYKRVGKISAFLRRPRRDKGQIGLPEEVEKIVGDTIKNLYLHKQKRNAAKIIREINRLCAKNQLQAPHANTVRARIKRLSTFQKTQAREGTKAAENEQLLIAGSFPGANAPLSVIQIDHTPVDIVLVDDVHRQPIGRPYLTLAIDVFSRMVLGFYMSFDKPGNISLGLCLAHAFLPKEKFLAKLDIEAQWPCWGVPRTIHADNAKEFRGLMLQRACQEYGINLEWRPVAKPRYGAHIERLLGTLNNEIHGLEGTTFSNVQQRGDYDSDAEATMSIKEFERWFTLLCVDVYHQREHSHLGIAPIAKWHEGILGTKKTPGIGMPARITNEIKLKLDLMPFELRTVQHYGIVWDHVEYQHHVLRRWVDSKDPDQPKLKRKFLCRRDPRDISTIWFFDPEVKEYFPIPYRNTSHPAISIWELREAERRALEEHPQTAPDEARIFAAYDKMQQIVEQAKKTTRKMRRDSERKRLGVTGAEHHLRRETAAAEAPQSPATPNGYASTKTYAVEEIDFD</sequence>
<dbReference type="PANTHER" id="PTHR35004">
    <property type="entry name" value="TRANSPOSASE RV3428C-RELATED"/>
    <property type="match status" value="1"/>
</dbReference>
<dbReference type="EMBL" id="WIXJ01000019">
    <property type="protein sequence ID" value="MQY52763.1"/>
    <property type="molecule type" value="Genomic_DNA"/>
</dbReference>
<protein>
    <submittedName>
        <fullName evidence="3">DDE-type integrase/transposase/recombinase</fullName>
    </submittedName>
</protein>
<reference evidence="3 4" key="1">
    <citation type="submission" date="2019-10" db="EMBL/GenBank/DDBJ databases">
        <title>Whole-genome sequence of the purple nonsulfur photosynthetic bacterium Rhodocyclus tenuis.</title>
        <authorList>
            <person name="Kyndt J.A."/>
            <person name="Meyer T.E."/>
        </authorList>
    </citation>
    <scope>NUCLEOTIDE SEQUENCE [LARGE SCALE GENOMIC DNA]</scope>
    <source>
        <strain evidence="3 4">DSM 110</strain>
    </source>
</reference>
<dbReference type="GO" id="GO:0015074">
    <property type="term" value="P:DNA integration"/>
    <property type="evidence" value="ECO:0007669"/>
    <property type="project" value="InterPro"/>
</dbReference>
<dbReference type="Gene3D" id="1.10.10.60">
    <property type="entry name" value="Homeodomain-like"/>
    <property type="match status" value="1"/>
</dbReference>
<dbReference type="PROSITE" id="PS50994">
    <property type="entry name" value="INTEGRASE"/>
    <property type="match status" value="1"/>
</dbReference>
<dbReference type="Gene3D" id="3.30.420.10">
    <property type="entry name" value="Ribonuclease H-like superfamily/Ribonuclease H"/>
    <property type="match status" value="1"/>
</dbReference>
<feature type="domain" description="Integrase catalytic" evidence="2">
    <location>
        <begin position="224"/>
        <end position="427"/>
    </location>
</feature>
<dbReference type="GO" id="GO:0003676">
    <property type="term" value="F:nucleic acid binding"/>
    <property type="evidence" value="ECO:0007669"/>
    <property type="project" value="InterPro"/>
</dbReference>
<dbReference type="PANTHER" id="PTHR35004:SF6">
    <property type="entry name" value="TRANSPOSASE"/>
    <property type="match status" value="1"/>
</dbReference>
<proteinExistence type="predicted"/>
<feature type="region of interest" description="Disordered" evidence="1">
    <location>
        <begin position="573"/>
        <end position="628"/>
    </location>
</feature>
<evidence type="ECO:0000313" key="3">
    <source>
        <dbReference type="EMBL" id="MQY52763.1"/>
    </source>
</evidence>
<feature type="compositionally biased region" description="Basic and acidic residues" evidence="1">
    <location>
        <begin position="579"/>
        <end position="600"/>
    </location>
</feature>
<gene>
    <name evidence="3" type="ORF">GHK24_13390</name>
</gene>
<evidence type="ECO:0000313" key="4">
    <source>
        <dbReference type="Proteomes" id="UP000480275"/>
    </source>
</evidence>
<dbReference type="Pfam" id="PF09299">
    <property type="entry name" value="Mu-transpos_C"/>
    <property type="match status" value="1"/>
</dbReference>
<dbReference type="InterPro" id="IPR001584">
    <property type="entry name" value="Integrase_cat-core"/>
</dbReference>